<evidence type="ECO:0000313" key="1">
    <source>
        <dbReference type="EMBL" id="KAJ6727810.1"/>
    </source>
</evidence>
<dbReference type="Proteomes" id="UP001151752">
    <property type="component" value="Chromosome 11"/>
</dbReference>
<proteinExistence type="predicted"/>
<dbReference type="EMBL" id="JAPFFM010000012">
    <property type="protein sequence ID" value="KAJ6727810.1"/>
    <property type="molecule type" value="Genomic_DNA"/>
</dbReference>
<accession>A0A9Q0UD67</accession>
<comment type="caution">
    <text evidence="1">The sequence shown here is derived from an EMBL/GenBank/DDBJ whole genome shotgun (WGS) entry which is preliminary data.</text>
</comment>
<name>A0A9Q0UD67_9ROSI</name>
<gene>
    <name evidence="1" type="ORF">OIU74_005955</name>
</gene>
<dbReference type="AlphaFoldDB" id="A0A9Q0UD67"/>
<reference evidence="1" key="2">
    <citation type="journal article" date="2023" name="Int. J. Mol. Sci.">
        <title>De Novo Assembly and Annotation of 11 Diverse Shrub Willow (Salix) Genomes Reveals Novel Gene Organization in Sex-Linked Regions.</title>
        <authorList>
            <person name="Hyden B."/>
            <person name="Feng K."/>
            <person name="Yates T.B."/>
            <person name="Jawdy S."/>
            <person name="Cereghino C."/>
            <person name="Smart L.B."/>
            <person name="Muchero W."/>
        </authorList>
    </citation>
    <scope>NUCLEOTIDE SEQUENCE</scope>
    <source>
        <tissue evidence="1">Shoot tip</tissue>
    </source>
</reference>
<protein>
    <submittedName>
        <fullName evidence="1">Uncharacterized protein</fullName>
    </submittedName>
</protein>
<evidence type="ECO:0000313" key="2">
    <source>
        <dbReference type="Proteomes" id="UP001151752"/>
    </source>
</evidence>
<keyword evidence="2" id="KW-1185">Reference proteome</keyword>
<sequence length="257" mass="28444">MAIYTSLSSVFGVGSLRFSVVLLFSYEKLEKVIAGAKKLDIGVKNHSRTLKTAVVKNHSRFSGILMILGLILDSQCMPSLHLVFRQKRHCKDLQSTAKCSDHFAVSFLNLAIHGRVYSDNYRKRSPFLSAINGKILLVLQGFLAAEVLFLNVFRCVVVSRLPSPPLTLLAVNQKANIINNGRVPSGTKKAPLTYLAIQISRHAAFKWQGLQGSIMNSICFQKLKEKGSSRPSHTETSSSCDQSWGNTQNYELLPTCS</sequence>
<reference evidence="1" key="1">
    <citation type="submission" date="2022-11" db="EMBL/GenBank/DDBJ databases">
        <authorList>
            <person name="Hyden B.L."/>
            <person name="Feng K."/>
            <person name="Yates T."/>
            <person name="Jawdy S."/>
            <person name="Smart L.B."/>
            <person name="Muchero W."/>
        </authorList>
    </citation>
    <scope>NUCLEOTIDE SEQUENCE</scope>
    <source>
        <tissue evidence="1">Shoot tip</tissue>
    </source>
</reference>
<organism evidence="1 2">
    <name type="scientific">Salix koriyanagi</name>
    <dbReference type="NCBI Taxonomy" id="2511006"/>
    <lineage>
        <taxon>Eukaryota</taxon>
        <taxon>Viridiplantae</taxon>
        <taxon>Streptophyta</taxon>
        <taxon>Embryophyta</taxon>
        <taxon>Tracheophyta</taxon>
        <taxon>Spermatophyta</taxon>
        <taxon>Magnoliopsida</taxon>
        <taxon>eudicotyledons</taxon>
        <taxon>Gunneridae</taxon>
        <taxon>Pentapetalae</taxon>
        <taxon>rosids</taxon>
        <taxon>fabids</taxon>
        <taxon>Malpighiales</taxon>
        <taxon>Salicaceae</taxon>
        <taxon>Saliceae</taxon>
        <taxon>Salix</taxon>
    </lineage>
</organism>